<gene>
    <name evidence="3" type="ORF">ESB13_19810</name>
</gene>
<feature type="transmembrane region" description="Helical" evidence="2">
    <location>
        <begin position="167"/>
        <end position="187"/>
    </location>
</feature>
<feature type="transmembrane region" description="Helical" evidence="2">
    <location>
        <begin position="466"/>
        <end position="486"/>
    </location>
</feature>
<feature type="transmembrane region" description="Helical" evidence="2">
    <location>
        <begin position="141"/>
        <end position="161"/>
    </location>
</feature>
<feature type="transmembrane region" description="Helical" evidence="2">
    <location>
        <begin position="305"/>
        <end position="325"/>
    </location>
</feature>
<feature type="transmembrane region" description="Helical" evidence="2">
    <location>
        <begin position="498"/>
        <end position="518"/>
    </location>
</feature>
<keyword evidence="2" id="KW-1133">Transmembrane helix</keyword>
<evidence type="ECO:0000313" key="4">
    <source>
        <dbReference type="Proteomes" id="UP000290545"/>
    </source>
</evidence>
<name>A0A4Q1D1X7_9BACT</name>
<dbReference type="OrthoDB" id="666059at2"/>
<evidence type="ECO:0000313" key="3">
    <source>
        <dbReference type="EMBL" id="RXK81187.1"/>
    </source>
</evidence>
<dbReference type="RefSeq" id="WP_129005441.1">
    <property type="nucleotide sequence ID" value="NZ_SDHZ01000004.1"/>
</dbReference>
<feature type="transmembrane region" description="Helical" evidence="2">
    <location>
        <begin position="525"/>
        <end position="543"/>
    </location>
</feature>
<reference evidence="3 4" key="1">
    <citation type="submission" date="2019-01" db="EMBL/GenBank/DDBJ databases">
        <title>Filimonas sp. strain TTM-71.</title>
        <authorList>
            <person name="Chen W.-M."/>
        </authorList>
    </citation>
    <scope>NUCLEOTIDE SEQUENCE [LARGE SCALE GENOMIC DNA]</scope>
    <source>
        <strain evidence="3 4">TTM-71</strain>
    </source>
</reference>
<dbReference type="Proteomes" id="UP000290545">
    <property type="component" value="Unassembled WGS sequence"/>
</dbReference>
<organism evidence="3 4">
    <name type="scientific">Filimonas effusa</name>
    <dbReference type="NCBI Taxonomy" id="2508721"/>
    <lineage>
        <taxon>Bacteria</taxon>
        <taxon>Pseudomonadati</taxon>
        <taxon>Bacteroidota</taxon>
        <taxon>Chitinophagia</taxon>
        <taxon>Chitinophagales</taxon>
        <taxon>Chitinophagaceae</taxon>
        <taxon>Filimonas</taxon>
    </lineage>
</organism>
<feature type="transmembrane region" description="Helical" evidence="2">
    <location>
        <begin position="242"/>
        <end position="260"/>
    </location>
</feature>
<dbReference type="AlphaFoldDB" id="A0A4Q1D1X7"/>
<dbReference type="EMBL" id="SDHZ01000004">
    <property type="protein sequence ID" value="RXK81187.1"/>
    <property type="molecule type" value="Genomic_DNA"/>
</dbReference>
<feature type="transmembrane region" description="Helical" evidence="2">
    <location>
        <begin position="118"/>
        <end position="134"/>
    </location>
</feature>
<dbReference type="PANTHER" id="PTHR38434">
    <property type="entry name" value="BLL2549 PROTEIN"/>
    <property type="match status" value="1"/>
</dbReference>
<feature type="coiled-coil region" evidence="1">
    <location>
        <begin position="1"/>
        <end position="35"/>
    </location>
</feature>
<feature type="transmembrane region" description="Helical" evidence="2">
    <location>
        <begin position="194"/>
        <end position="211"/>
    </location>
</feature>
<proteinExistence type="predicted"/>
<feature type="transmembrane region" description="Helical" evidence="2">
    <location>
        <begin position="217"/>
        <end position="235"/>
    </location>
</feature>
<protein>
    <submittedName>
        <fullName evidence="3">DUF2339 domain-containing protein</fullName>
    </submittedName>
</protein>
<dbReference type="Pfam" id="PF10101">
    <property type="entry name" value="DUF2339"/>
    <property type="match status" value="1"/>
</dbReference>
<feature type="transmembrane region" description="Helical" evidence="2">
    <location>
        <begin position="362"/>
        <end position="377"/>
    </location>
</feature>
<keyword evidence="2" id="KW-0812">Transmembrane</keyword>
<accession>A0A4Q1D1X7</accession>
<keyword evidence="2" id="KW-0472">Membrane</keyword>
<comment type="caution">
    <text evidence="3">The sequence shown here is derived from an EMBL/GenBank/DDBJ whole genome shotgun (WGS) entry which is preliminary data.</text>
</comment>
<feature type="transmembrane region" description="Helical" evidence="2">
    <location>
        <begin position="272"/>
        <end position="293"/>
    </location>
</feature>
<feature type="transmembrane region" description="Helical" evidence="2">
    <location>
        <begin position="549"/>
        <end position="569"/>
    </location>
</feature>
<keyword evidence="1" id="KW-0175">Coiled coil</keyword>
<feature type="transmembrane region" description="Helical" evidence="2">
    <location>
        <begin position="331"/>
        <end position="350"/>
    </location>
</feature>
<evidence type="ECO:0000256" key="2">
    <source>
        <dbReference type="SAM" id="Phobius"/>
    </source>
</evidence>
<sequence length="587" mass="65664">MQDFDAQLTILKQQLKKLQLEQLQLQVSITELERQWNASGQSATPIMPAASETPAVPQTVLPRARNRTGKFSSGQSLEDFIGTNIISKVGILITIIGIFIGAKYAIDKDLVSPAVRMAGGYVAALLLVATGLWLKQKYTQFSAVLVGGGVAVVYFITYSAFGFYHLFSQPLAFVLMLVTTIAAVALACWYDQQVIALLGQVAAYAIPLLLSDGSGNILVLFTYTAVINAGILVLSFRREWKLLYRIAFIITWALYLFWVVTRDVKGTPLAAGLGFLTIQFITFYVTFLAYKIFRKALYERSEMIVLLANALLYFILGYAVTGHFFEEAGSLAAFTMLNAVFHFIVGYFIYKADLADKSVKEFIVGLGLLFLSIAIPVKLDGGWVTLLWSLEAVMLAVVAIRTNRRLYFDMAIPVMLVAVISLFHDLFWANALLWERYMAMTGIALACVALERSTRKLVVRSDVKSLLVLAFQLLLLVCICNEYLYWLTRSGARNQYKLGLSVIWGLYALAILFLGLTYDKKNWRIWAIFIFTCTILKLFIYDLSALSTIAKTIVMTFTGIILLVASFLYNKYKNVLMPKEPENEQGL</sequence>
<dbReference type="InterPro" id="IPR019286">
    <property type="entry name" value="DUF2339_TM"/>
</dbReference>
<keyword evidence="4" id="KW-1185">Reference proteome</keyword>
<feature type="transmembrane region" description="Helical" evidence="2">
    <location>
        <begin position="412"/>
        <end position="431"/>
    </location>
</feature>
<dbReference type="PANTHER" id="PTHR38434:SF1">
    <property type="entry name" value="BLL2549 PROTEIN"/>
    <property type="match status" value="1"/>
</dbReference>
<feature type="transmembrane region" description="Helical" evidence="2">
    <location>
        <begin position="85"/>
        <end position="106"/>
    </location>
</feature>
<evidence type="ECO:0000256" key="1">
    <source>
        <dbReference type="SAM" id="Coils"/>
    </source>
</evidence>